<comment type="caution">
    <text evidence="2">The sequence shown here is derived from an EMBL/GenBank/DDBJ whole genome shotgun (WGS) entry which is preliminary data.</text>
</comment>
<feature type="transmembrane region" description="Helical" evidence="1">
    <location>
        <begin position="52"/>
        <end position="69"/>
    </location>
</feature>
<accession>A0A6M0CT52</accession>
<keyword evidence="1" id="KW-0812">Transmembrane</keyword>
<keyword evidence="1" id="KW-0472">Membrane</keyword>
<protein>
    <recommendedName>
        <fullName evidence="4">DUF4231 domain-containing protein</fullName>
    </recommendedName>
</protein>
<dbReference type="EMBL" id="JAABOQ010000010">
    <property type="protein sequence ID" value="NER19109.1"/>
    <property type="molecule type" value="Genomic_DNA"/>
</dbReference>
<reference evidence="2 3" key="1">
    <citation type="submission" date="2020-01" db="EMBL/GenBank/DDBJ databases">
        <title>Spongiivirga citrea KCTC 32990T.</title>
        <authorList>
            <person name="Wang G."/>
        </authorList>
    </citation>
    <scope>NUCLEOTIDE SEQUENCE [LARGE SCALE GENOMIC DNA]</scope>
    <source>
        <strain evidence="2 3">KCTC 32990</strain>
    </source>
</reference>
<dbReference type="Proteomes" id="UP000474296">
    <property type="component" value="Unassembled WGS sequence"/>
</dbReference>
<evidence type="ECO:0000256" key="1">
    <source>
        <dbReference type="SAM" id="Phobius"/>
    </source>
</evidence>
<feature type="transmembrane region" description="Helical" evidence="1">
    <location>
        <begin position="89"/>
        <end position="107"/>
    </location>
</feature>
<organism evidence="2 3">
    <name type="scientific">Spongiivirga citrea</name>
    <dbReference type="NCBI Taxonomy" id="1481457"/>
    <lineage>
        <taxon>Bacteria</taxon>
        <taxon>Pseudomonadati</taxon>
        <taxon>Bacteroidota</taxon>
        <taxon>Flavobacteriia</taxon>
        <taxon>Flavobacteriales</taxon>
        <taxon>Flavobacteriaceae</taxon>
        <taxon>Spongiivirga</taxon>
    </lineage>
</organism>
<evidence type="ECO:0000313" key="3">
    <source>
        <dbReference type="Proteomes" id="UP000474296"/>
    </source>
</evidence>
<proteinExistence type="predicted"/>
<dbReference type="AlphaFoldDB" id="A0A6M0CT52"/>
<gene>
    <name evidence="2" type="ORF">GWK10_17975</name>
</gene>
<keyword evidence="1" id="KW-1133">Transmembrane helix</keyword>
<evidence type="ECO:0008006" key="4">
    <source>
        <dbReference type="Google" id="ProtNLM"/>
    </source>
</evidence>
<name>A0A6M0CT52_9FLAO</name>
<sequence length="134" mass="15756">MSLENGVTCKLTNEKPNFKETCPDILFENKFKKKRDDVIVELEKVSRDKNKAYLYLIISGIFGILFIIGNKLYGTFIYGETSTYYWKRRIESIGIGITILIGAYYKFNRFRNKLKTIEMKKSRIDKVLKKYGVK</sequence>
<evidence type="ECO:0000313" key="2">
    <source>
        <dbReference type="EMBL" id="NER19109.1"/>
    </source>
</evidence>
<keyword evidence="3" id="KW-1185">Reference proteome</keyword>
<dbReference type="RefSeq" id="WP_164033796.1">
    <property type="nucleotide sequence ID" value="NZ_JAABOQ010000010.1"/>
</dbReference>